<dbReference type="HAMAP" id="MF_02078">
    <property type="entry name" value="MurJ_MviN"/>
    <property type="match status" value="1"/>
</dbReference>
<evidence type="ECO:0000256" key="9">
    <source>
        <dbReference type="PIRNR" id="PIRNR002869"/>
    </source>
</evidence>
<comment type="caution">
    <text evidence="10">The sequence shown here is derived from an EMBL/GenBank/DDBJ whole genome shotgun (WGS) entry which is preliminary data.</text>
</comment>
<organism evidence="10">
    <name type="scientific">Pseudothermotoga hypogea</name>
    <dbReference type="NCBI Taxonomy" id="57487"/>
    <lineage>
        <taxon>Bacteria</taxon>
        <taxon>Thermotogati</taxon>
        <taxon>Thermotogota</taxon>
        <taxon>Thermotogae</taxon>
        <taxon>Thermotogales</taxon>
        <taxon>Thermotogaceae</taxon>
        <taxon>Pseudothermotoga</taxon>
    </lineage>
</organism>
<keyword evidence="4 8" id="KW-0133">Cell shape</keyword>
<proteinExistence type="inferred from homology"/>
<evidence type="ECO:0000256" key="7">
    <source>
        <dbReference type="ARBA" id="ARBA00023136"/>
    </source>
</evidence>
<sequence length="530" mass="58076">MFSTLEPSFSCCRVKPCELYNISVRRQESIARASLVVLTVTLLSRILGFVREILIAKFYGAQAVIDSFLVASVLPSTIAGLIGGALTIVFIPVFIDEREKKGEEAAWDGTSSLITISFFYLLLMLCLGYVIAPFFIRAIAPGFTQERLRLAISFSAVMMPSLVFSGLLGLFTGIFNSYRLFTLPTLVGLLYNVCLMTFLVAARNHPLLSLGVGSTSAIALQVVILCLVARKMWPLLRMKFLFSHPMLKKVWRLMLPIFVGTGVGYLNLIVDRIFASFLPEGTIAALNFAVRVREIPLGLFVVALSHVVYPVTSSQVAQGKIEEFKDLFARSLETLWLFVIPASVGLLMLPEQTVRVLFERGAFTAQATTTTGQALFFYSLGLFAGGSLDLVAKAFYSLQDTRTPVKVGAIGLIVNTVLNALLVRPFAHKGLALATSLSSTIVFMILIEILRRRMRGIGGRALMKNLMKISLATIIMGIFVSLLRPLAQTTFGYIVVVSLSVAIYTVAVLLLKPTSARMILNRLKSKLGAD</sequence>
<reference evidence="10" key="1">
    <citation type="journal article" date="2020" name="mSystems">
        <title>Genome- and Community-Level Interaction Insights into Carbon Utilization and Element Cycling Functions of Hydrothermarchaeota in Hydrothermal Sediment.</title>
        <authorList>
            <person name="Zhou Z."/>
            <person name="Liu Y."/>
            <person name="Xu W."/>
            <person name="Pan J."/>
            <person name="Luo Z.H."/>
            <person name="Li M."/>
        </authorList>
    </citation>
    <scope>NUCLEOTIDE SEQUENCE [LARGE SCALE GENOMIC DNA]</scope>
    <source>
        <strain evidence="10">SpSt-86</strain>
    </source>
</reference>
<feature type="transmembrane region" description="Helical" evidence="8">
    <location>
        <begin position="295"/>
        <end position="312"/>
    </location>
</feature>
<feature type="transmembrane region" description="Helical" evidence="8">
    <location>
        <begin position="148"/>
        <end position="168"/>
    </location>
</feature>
<evidence type="ECO:0000313" key="10">
    <source>
        <dbReference type="EMBL" id="HGZ80215.1"/>
    </source>
</evidence>
<evidence type="ECO:0000256" key="5">
    <source>
        <dbReference type="ARBA" id="ARBA00022984"/>
    </source>
</evidence>
<dbReference type="PRINTS" id="PR01806">
    <property type="entry name" value="VIRFACTRMVIN"/>
</dbReference>
<keyword evidence="7 8" id="KW-0472">Membrane</keyword>
<feature type="transmembrane region" description="Helical" evidence="8">
    <location>
        <begin position="469"/>
        <end position="487"/>
    </location>
</feature>
<feature type="transmembrane region" description="Helical" evidence="8">
    <location>
        <begin position="407"/>
        <end position="424"/>
    </location>
</feature>
<dbReference type="InterPro" id="IPR004268">
    <property type="entry name" value="MurJ"/>
</dbReference>
<evidence type="ECO:0000256" key="8">
    <source>
        <dbReference type="HAMAP-Rule" id="MF_02078"/>
    </source>
</evidence>
<dbReference type="PANTHER" id="PTHR47019:SF1">
    <property type="entry name" value="LIPID II FLIPPASE MURJ"/>
    <property type="match status" value="1"/>
</dbReference>
<feature type="transmembrane region" description="Helical" evidence="8">
    <location>
        <begin position="116"/>
        <end position="136"/>
    </location>
</feature>
<comment type="function">
    <text evidence="8 9">Involved in peptidoglycan biosynthesis. Transports lipid-linked peptidoglycan precursors from the inner to the outer leaflet of the cytoplasmic membrane.</text>
</comment>
<dbReference type="GO" id="GO:0071555">
    <property type="term" value="P:cell wall organization"/>
    <property type="evidence" value="ECO:0007669"/>
    <property type="project" value="UniProtKB-UniRule"/>
</dbReference>
<dbReference type="CDD" id="cd13123">
    <property type="entry name" value="MATE_MurJ_like"/>
    <property type="match status" value="1"/>
</dbReference>
<keyword evidence="3 8" id="KW-0812">Transmembrane</keyword>
<dbReference type="GO" id="GO:0005886">
    <property type="term" value="C:plasma membrane"/>
    <property type="evidence" value="ECO:0007669"/>
    <property type="project" value="UniProtKB-SubCell"/>
</dbReference>
<feature type="transmembrane region" description="Helical" evidence="8">
    <location>
        <begin position="250"/>
        <end position="270"/>
    </location>
</feature>
<keyword evidence="5 8" id="KW-0573">Peptidoglycan synthesis</keyword>
<feature type="transmembrane region" description="Helical" evidence="8">
    <location>
        <begin position="35"/>
        <end position="56"/>
    </location>
</feature>
<dbReference type="EMBL" id="DTKQ01000054">
    <property type="protein sequence ID" value="HGZ80215.1"/>
    <property type="molecule type" value="Genomic_DNA"/>
</dbReference>
<dbReference type="NCBIfam" id="TIGR01695">
    <property type="entry name" value="murJ_mviN"/>
    <property type="match status" value="1"/>
</dbReference>
<dbReference type="GO" id="GO:0034204">
    <property type="term" value="P:lipid translocation"/>
    <property type="evidence" value="ECO:0007669"/>
    <property type="project" value="TreeGrafter"/>
</dbReference>
<accession>A0A832MQD6</accession>
<dbReference type="InterPro" id="IPR051050">
    <property type="entry name" value="Lipid_II_flippase_MurJ/MviN"/>
</dbReference>
<keyword evidence="6 8" id="KW-1133">Transmembrane helix</keyword>
<dbReference type="UniPathway" id="UPA00219"/>
<comment type="similarity">
    <text evidence="8 9">Belongs to the MurJ/MviN family.</text>
</comment>
<evidence type="ECO:0000256" key="3">
    <source>
        <dbReference type="ARBA" id="ARBA00022692"/>
    </source>
</evidence>
<feature type="transmembrane region" description="Helical" evidence="8">
    <location>
        <begin position="332"/>
        <end position="349"/>
    </location>
</feature>
<name>A0A832MQD6_9THEM</name>
<feature type="transmembrane region" description="Helical" evidence="8">
    <location>
        <begin position="180"/>
        <end position="201"/>
    </location>
</feature>
<feature type="transmembrane region" description="Helical" evidence="8">
    <location>
        <begin position="207"/>
        <end position="229"/>
    </location>
</feature>
<dbReference type="PANTHER" id="PTHR47019">
    <property type="entry name" value="LIPID II FLIPPASE MURJ"/>
    <property type="match status" value="1"/>
</dbReference>
<evidence type="ECO:0000256" key="2">
    <source>
        <dbReference type="ARBA" id="ARBA00022475"/>
    </source>
</evidence>
<evidence type="ECO:0000256" key="4">
    <source>
        <dbReference type="ARBA" id="ARBA00022960"/>
    </source>
</evidence>
<dbReference type="GO" id="GO:0008360">
    <property type="term" value="P:regulation of cell shape"/>
    <property type="evidence" value="ECO:0007669"/>
    <property type="project" value="UniProtKB-UniRule"/>
</dbReference>
<protein>
    <recommendedName>
        <fullName evidence="8">Probable lipid II flippase MurJ</fullName>
    </recommendedName>
</protein>
<dbReference type="Pfam" id="PF03023">
    <property type="entry name" value="MurJ"/>
    <property type="match status" value="1"/>
</dbReference>
<dbReference type="AlphaFoldDB" id="A0A832MQD6"/>
<comment type="pathway">
    <text evidence="8">Cell wall biogenesis; peptidoglycan biosynthesis.</text>
</comment>
<feature type="transmembrane region" description="Helical" evidence="8">
    <location>
        <begin position="493"/>
        <end position="511"/>
    </location>
</feature>
<comment type="subcellular location">
    <subcellularLocation>
        <location evidence="1 8">Cell membrane</location>
        <topology evidence="1 8">Multi-pass membrane protein</topology>
    </subcellularLocation>
</comment>
<keyword evidence="8 9" id="KW-0961">Cell wall biogenesis/degradation</keyword>
<feature type="transmembrane region" description="Helical" evidence="8">
    <location>
        <begin position="68"/>
        <end position="95"/>
    </location>
</feature>
<gene>
    <name evidence="8 10" type="primary">murJ</name>
    <name evidence="10" type="ORF">ENW55_09585</name>
</gene>
<keyword evidence="2 8" id="KW-1003">Cell membrane</keyword>
<keyword evidence="8 9" id="KW-0813">Transport</keyword>
<dbReference type="GO" id="GO:0009252">
    <property type="term" value="P:peptidoglycan biosynthetic process"/>
    <property type="evidence" value="ECO:0007669"/>
    <property type="project" value="UniProtKB-UniRule"/>
</dbReference>
<dbReference type="GO" id="GO:0015648">
    <property type="term" value="F:lipid-linked peptidoglycan transporter activity"/>
    <property type="evidence" value="ECO:0007669"/>
    <property type="project" value="UniProtKB-UniRule"/>
</dbReference>
<dbReference type="PIRSF" id="PIRSF002869">
    <property type="entry name" value="MviN"/>
    <property type="match status" value="1"/>
</dbReference>
<evidence type="ECO:0000256" key="1">
    <source>
        <dbReference type="ARBA" id="ARBA00004651"/>
    </source>
</evidence>
<evidence type="ECO:0000256" key="6">
    <source>
        <dbReference type="ARBA" id="ARBA00022989"/>
    </source>
</evidence>
<feature type="transmembrane region" description="Helical" evidence="8">
    <location>
        <begin position="375"/>
        <end position="395"/>
    </location>
</feature>
<feature type="transmembrane region" description="Helical" evidence="8">
    <location>
        <begin position="430"/>
        <end position="449"/>
    </location>
</feature>